<dbReference type="AlphaFoldDB" id="A0A371X5I2"/>
<dbReference type="RefSeq" id="WP_116682905.1">
    <property type="nucleotide sequence ID" value="NZ_QURL01000003.1"/>
</dbReference>
<dbReference type="GO" id="GO:0016747">
    <property type="term" value="F:acyltransferase activity, transferring groups other than amino-acyl groups"/>
    <property type="evidence" value="ECO:0007669"/>
    <property type="project" value="InterPro"/>
</dbReference>
<organism evidence="2 3">
    <name type="scientific">Fulvimarina endophytica</name>
    <dbReference type="NCBI Taxonomy" id="2293836"/>
    <lineage>
        <taxon>Bacteria</taxon>
        <taxon>Pseudomonadati</taxon>
        <taxon>Pseudomonadota</taxon>
        <taxon>Alphaproteobacteria</taxon>
        <taxon>Hyphomicrobiales</taxon>
        <taxon>Aurantimonadaceae</taxon>
        <taxon>Fulvimarina</taxon>
    </lineage>
</organism>
<dbReference type="EMBL" id="QURL01000003">
    <property type="protein sequence ID" value="RFC64490.1"/>
    <property type="molecule type" value="Genomic_DNA"/>
</dbReference>
<dbReference type="SUPFAM" id="SSF55729">
    <property type="entry name" value="Acyl-CoA N-acyltransferases (Nat)"/>
    <property type="match status" value="1"/>
</dbReference>
<dbReference type="Pfam" id="PF00583">
    <property type="entry name" value="Acetyltransf_1"/>
    <property type="match status" value="1"/>
</dbReference>
<evidence type="ECO:0000259" key="1">
    <source>
        <dbReference type="PROSITE" id="PS51186"/>
    </source>
</evidence>
<dbReference type="Gene3D" id="3.40.630.30">
    <property type="match status" value="1"/>
</dbReference>
<accession>A0A371X5I2</accession>
<dbReference type="CDD" id="cd04301">
    <property type="entry name" value="NAT_SF"/>
    <property type="match status" value="1"/>
</dbReference>
<comment type="caution">
    <text evidence="2">The sequence shown here is derived from an EMBL/GenBank/DDBJ whole genome shotgun (WGS) entry which is preliminary data.</text>
</comment>
<reference evidence="2 3" key="1">
    <citation type="submission" date="2018-08" db="EMBL/GenBank/DDBJ databases">
        <title>Fulvimarina sp. 85, whole genome shotgun sequence.</title>
        <authorList>
            <person name="Tuo L."/>
        </authorList>
    </citation>
    <scope>NUCLEOTIDE SEQUENCE [LARGE SCALE GENOMIC DNA]</scope>
    <source>
        <strain evidence="2 3">85</strain>
    </source>
</reference>
<protein>
    <submittedName>
        <fullName evidence="2">N-acetyltransferase</fullName>
    </submittedName>
</protein>
<gene>
    <name evidence="2" type="ORF">DYI37_09340</name>
</gene>
<name>A0A371X5I2_9HYPH</name>
<dbReference type="Proteomes" id="UP000264310">
    <property type="component" value="Unassembled WGS sequence"/>
</dbReference>
<dbReference type="PROSITE" id="PS51186">
    <property type="entry name" value="GNAT"/>
    <property type="match status" value="1"/>
</dbReference>
<proteinExistence type="predicted"/>
<dbReference type="OrthoDB" id="9787920at2"/>
<keyword evidence="2" id="KW-0808">Transferase</keyword>
<evidence type="ECO:0000313" key="3">
    <source>
        <dbReference type="Proteomes" id="UP000264310"/>
    </source>
</evidence>
<dbReference type="InterPro" id="IPR000182">
    <property type="entry name" value="GNAT_dom"/>
</dbReference>
<evidence type="ECO:0000313" key="2">
    <source>
        <dbReference type="EMBL" id="RFC64490.1"/>
    </source>
</evidence>
<dbReference type="InterPro" id="IPR016181">
    <property type="entry name" value="Acyl_CoA_acyltransferase"/>
</dbReference>
<keyword evidence="3" id="KW-1185">Reference proteome</keyword>
<feature type="domain" description="N-acetyltransferase" evidence="1">
    <location>
        <begin position="3"/>
        <end position="139"/>
    </location>
</feature>
<sequence>MAITIKPVDGADIETRASLVRPFAEPSVSDRFAFSPTFFGYALTDEEGADGGIAGQLYWDWMVIENIAVPERWRGLGLGRQLLRTAEDAARAAGCAGAWVSTYSFQSPGFYLAMGYEIFGRLPSYPGDQERLFLSKLFR</sequence>